<protein>
    <submittedName>
        <fullName evidence="3">Uncharacterized protein</fullName>
    </submittedName>
</protein>
<feature type="compositionally biased region" description="Polar residues" evidence="2">
    <location>
        <begin position="90"/>
        <end position="101"/>
    </location>
</feature>
<dbReference type="Proteomes" id="UP000297245">
    <property type="component" value="Unassembled WGS sequence"/>
</dbReference>
<organism evidence="3 4">
    <name type="scientific">Dendrothele bispora (strain CBS 962.96)</name>
    <dbReference type="NCBI Taxonomy" id="1314807"/>
    <lineage>
        <taxon>Eukaryota</taxon>
        <taxon>Fungi</taxon>
        <taxon>Dikarya</taxon>
        <taxon>Basidiomycota</taxon>
        <taxon>Agaricomycotina</taxon>
        <taxon>Agaricomycetes</taxon>
        <taxon>Agaricomycetidae</taxon>
        <taxon>Agaricales</taxon>
        <taxon>Agaricales incertae sedis</taxon>
        <taxon>Dendrothele</taxon>
    </lineage>
</organism>
<keyword evidence="1" id="KW-0175">Coiled coil</keyword>
<sequence length="515" mass="58015">MNPFPLNVNFNNTQDINTTDSVNPAQALADHFQQLIKLELQKVLLQLENANYTIRNLEAKLNKMRRARSRSLSPVRFRKDERRSRHDTSLDYQNNSQSQSAPLEMYRGTPLLGHAILDPNPLPQNEETLFTCLQNLHRRPGHPEDTANVGWDVDCTGHLCAPMNIVQLVQSKQPPPALLPVPDAEIPIERRSIPASIAELNKWITTSKIPGNWTTLDWIRDAVKILNNFQHLEAKSRHSTLSAVERNVLNAHHLRGQKFPLSHTPEMFGFLLMGKIPLGLPSGSGLITDLTCIWAFMLLTMEDDKHLEQKFRRMFVYLTSQPYWYSQIVECHNPTVVPTSHLARFTAADQVQNGQNSIVALTRFLARNGITIEAIDSMFRWAQQFCIDVQIVLSPPNTSFFLECYRESVIQMMFGGSPQSEFYRESVIQMMFGGSPQSASASSGYLSGVLISKWKLPANYKPPHVATTQDAGVDMTGFSVQSDTSESDLSTSMVTDEIAQAKPVEPMTQDNPNEL</sequence>
<feature type="region of interest" description="Disordered" evidence="2">
    <location>
        <begin position="68"/>
        <end position="101"/>
    </location>
</feature>
<dbReference type="EMBL" id="ML179059">
    <property type="protein sequence ID" value="THV04178.1"/>
    <property type="molecule type" value="Genomic_DNA"/>
</dbReference>
<evidence type="ECO:0000313" key="4">
    <source>
        <dbReference type="Proteomes" id="UP000297245"/>
    </source>
</evidence>
<accession>A0A4S8MMQ4</accession>
<gene>
    <name evidence="3" type="ORF">K435DRAFT_851175</name>
</gene>
<name>A0A4S8MMQ4_DENBC</name>
<evidence type="ECO:0000313" key="3">
    <source>
        <dbReference type="EMBL" id="THV04178.1"/>
    </source>
</evidence>
<reference evidence="3 4" key="1">
    <citation type="journal article" date="2019" name="Nat. Ecol. Evol.">
        <title>Megaphylogeny resolves global patterns of mushroom evolution.</title>
        <authorList>
            <person name="Varga T."/>
            <person name="Krizsan K."/>
            <person name="Foldi C."/>
            <person name="Dima B."/>
            <person name="Sanchez-Garcia M."/>
            <person name="Sanchez-Ramirez S."/>
            <person name="Szollosi G.J."/>
            <person name="Szarkandi J.G."/>
            <person name="Papp V."/>
            <person name="Albert L."/>
            <person name="Andreopoulos W."/>
            <person name="Angelini C."/>
            <person name="Antonin V."/>
            <person name="Barry K.W."/>
            <person name="Bougher N.L."/>
            <person name="Buchanan P."/>
            <person name="Buyck B."/>
            <person name="Bense V."/>
            <person name="Catcheside P."/>
            <person name="Chovatia M."/>
            <person name="Cooper J."/>
            <person name="Damon W."/>
            <person name="Desjardin D."/>
            <person name="Finy P."/>
            <person name="Geml J."/>
            <person name="Haridas S."/>
            <person name="Hughes K."/>
            <person name="Justo A."/>
            <person name="Karasinski D."/>
            <person name="Kautmanova I."/>
            <person name="Kiss B."/>
            <person name="Kocsube S."/>
            <person name="Kotiranta H."/>
            <person name="LaButti K.M."/>
            <person name="Lechner B.E."/>
            <person name="Liimatainen K."/>
            <person name="Lipzen A."/>
            <person name="Lukacs Z."/>
            <person name="Mihaltcheva S."/>
            <person name="Morgado L.N."/>
            <person name="Niskanen T."/>
            <person name="Noordeloos M.E."/>
            <person name="Ohm R.A."/>
            <person name="Ortiz-Santana B."/>
            <person name="Ovrebo C."/>
            <person name="Racz N."/>
            <person name="Riley R."/>
            <person name="Savchenko A."/>
            <person name="Shiryaev A."/>
            <person name="Soop K."/>
            <person name="Spirin V."/>
            <person name="Szebenyi C."/>
            <person name="Tomsovsky M."/>
            <person name="Tulloss R.E."/>
            <person name="Uehling J."/>
            <person name="Grigoriev I.V."/>
            <person name="Vagvolgyi C."/>
            <person name="Papp T."/>
            <person name="Martin F.M."/>
            <person name="Miettinen O."/>
            <person name="Hibbett D.S."/>
            <person name="Nagy L.G."/>
        </authorList>
    </citation>
    <scope>NUCLEOTIDE SEQUENCE [LARGE SCALE GENOMIC DNA]</scope>
    <source>
        <strain evidence="3 4">CBS 962.96</strain>
    </source>
</reference>
<feature type="coiled-coil region" evidence="1">
    <location>
        <begin position="40"/>
        <end position="67"/>
    </location>
</feature>
<keyword evidence="4" id="KW-1185">Reference proteome</keyword>
<evidence type="ECO:0000256" key="2">
    <source>
        <dbReference type="SAM" id="MobiDB-lite"/>
    </source>
</evidence>
<dbReference type="AlphaFoldDB" id="A0A4S8MMQ4"/>
<proteinExistence type="predicted"/>
<evidence type="ECO:0000256" key="1">
    <source>
        <dbReference type="SAM" id="Coils"/>
    </source>
</evidence>
<feature type="compositionally biased region" description="Basic and acidic residues" evidence="2">
    <location>
        <begin position="77"/>
        <end position="89"/>
    </location>
</feature>